<dbReference type="SUPFAM" id="SSF48179">
    <property type="entry name" value="6-phosphogluconate dehydrogenase C-terminal domain-like"/>
    <property type="match status" value="1"/>
</dbReference>
<evidence type="ECO:0000313" key="6">
    <source>
        <dbReference type="Proteomes" id="UP000198984"/>
    </source>
</evidence>
<dbReference type="GO" id="GO:0008926">
    <property type="term" value="F:mannitol-1-phosphate 5-dehydrogenase activity"/>
    <property type="evidence" value="ECO:0007669"/>
    <property type="project" value="TreeGrafter"/>
</dbReference>
<dbReference type="InterPro" id="IPR008927">
    <property type="entry name" value="6-PGluconate_DH-like_C_sf"/>
</dbReference>
<evidence type="ECO:0000259" key="3">
    <source>
        <dbReference type="Pfam" id="PF01232"/>
    </source>
</evidence>
<dbReference type="RefSeq" id="WP_238386624.1">
    <property type="nucleotide sequence ID" value="NZ_FOBB01000004.1"/>
</dbReference>
<dbReference type="Proteomes" id="UP000198984">
    <property type="component" value="Unassembled WGS sequence"/>
</dbReference>
<dbReference type="NCBIfam" id="NF002969">
    <property type="entry name" value="PRK03643.1"/>
    <property type="match status" value="1"/>
</dbReference>
<dbReference type="InterPro" id="IPR013131">
    <property type="entry name" value="Mannitol_DH_N"/>
</dbReference>
<dbReference type="InterPro" id="IPR036291">
    <property type="entry name" value="NAD(P)-bd_dom_sf"/>
</dbReference>
<dbReference type="GO" id="GO:0005829">
    <property type="term" value="C:cytosol"/>
    <property type="evidence" value="ECO:0007669"/>
    <property type="project" value="TreeGrafter"/>
</dbReference>
<keyword evidence="1" id="KW-0560">Oxidoreductase</keyword>
<dbReference type="AlphaFoldDB" id="A0A1H7YMA0"/>
<dbReference type="Pfam" id="PF08125">
    <property type="entry name" value="Mannitol_dh_C"/>
    <property type="match status" value="1"/>
</dbReference>
<organism evidence="5 6">
    <name type="scientific">Chitinophaga rupis</name>
    <dbReference type="NCBI Taxonomy" id="573321"/>
    <lineage>
        <taxon>Bacteria</taxon>
        <taxon>Pseudomonadati</taxon>
        <taxon>Bacteroidota</taxon>
        <taxon>Chitinophagia</taxon>
        <taxon>Chitinophagales</taxon>
        <taxon>Chitinophagaceae</taxon>
        <taxon>Chitinophaga</taxon>
    </lineage>
</organism>
<keyword evidence="6" id="KW-1185">Reference proteome</keyword>
<dbReference type="Gene3D" id="1.10.1040.10">
    <property type="entry name" value="N-(1-d-carboxylethyl)-l-norvaline Dehydrogenase, domain 2"/>
    <property type="match status" value="1"/>
</dbReference>
<reference evidence="5 6" key="1">
    <citation type="submission" date="2016-10" db="EMBL/GenBank/DDBJ databases">
        <authorList>
            <person name="de Groot N.N."/>
        </authorList>
    </citation>
    <scope>NUCLEOTIDE SEQUENCE [LARGE SCALE GENOMIC DNA]</scope>
    <source>
        <strain evidence="5 6">DSM 21039</strain>
    </source>
</reference>
<accession>A0A1H7YMA0</accession>
<feature type="domain" description="Mannitol dehydrogenase C-terminal" evidence="4">
    <location>
        <begin position="288"/>
        <end position="491"/>
    </location>
</feature>
<dbReference type="EMBL" id="FOBB01000004">
    <property type="protein sequence ID" value="SEM47362.1"/>
    <property type="molecule type" value="Genomic_DNA"/>
</dbReference>
<sequence>MMKQLSKEQLSALKSNTALQLPEASHLQLPEKVLQFGTGVLLRGLPDYFIDKANKAGIFNGRVVIVKSTGKGTTDAFAEQDGLYTLCVRGIEQGQQVEENILNASISRVLSAAAEWPAILQCAENPDMQVIISNTTEVGITLTDDNVHAAPPASFPGKLLAFLYHRYQHFNGAADKGMVIIPTELIVDNGKKLKDIVLELATRNSLPEAFISWVAQSNYFCSSLVDRIVPGALPGKEQEAMQQKLGYKDDLMIMSEVYRLWAIETGSEIVKQRLSFSEADSGVVLAPDINIFRELKLRLLNGTHTFSCGLAVLAGFTTVRQAMEDADMEAAIASLMLQEMVPAITDIYITAAAATQFAHSVLDRFRNPHLAHQWISITMQYTSKMKMRNVPVLLRHYSRTQEAPQLMALGFAAYLLFMRSEQTAEGDYKGTANGQVYTITDDHAGWYHAQWKRLEPAVLVRTVLSNTALWGTDLTELKGFATAVTNMLSALLQEGAGSLLKKVNHVKMSV</sequence>
<dbReference type="InterPro" id="IPR013328">
    <property type="entry name" value="6PGD_dom2"/>
</dbReference>
<dbReference type="PANTHER" id="PTHR30524">
    <property type="entry name" value="MANNITOL-1-PHOSPHATE 5-DEHYDROGENASE"/>
    <property type="match status" value="1"/>
</dbReference>
<dbReference type="STRING" id="573321.SAMN04488505_104496"/>
<evidence type="ECO:0000259" key="4">
    <source>
        <dbReference type="Pfam" id="PF08125"/>
    </source>
</evidence>
<evidence type="ECO:0000313" key="5">
    <source>
        <dbReference type="EMBL" id="SEM47362.1"/>
    </source>
</evidence>
<keyword evidence="2" id="KW-0520">NAD</keyword>
<proteinExistence type="predicted"/>
<dbReference type="InterPro" id="IPR013118">
    <property type="entry name" value="Mannitol_DH_C"/>
</dbReference>
<protein>
    <submittedName>
        <fullName evidence="5">Tagaturonate reductase</fullName>
    </submittedName>
</protein>
<dbReference type="Pfam" id="PF01232">
    <property type="entry name" value="Mannitol_dh"/>
    <property type="match status" value="1"/>
</dbReference>
<feature type="domain" description="Mannitol dehydrogenase N-terminal" evidence="3">
    <location>
        <begin position="32"/>
        <end position="265"/>
    </location>
</feature>
<gene>
    <name evidence="5" type="ORF">SAMN04488505_104496</name>
</gene>
<name>A0A1H7YMA0_9BACT</name>
<evidence type="ECO:0000256" key="2">
    <source>
        <dbReference type="ARBA" id="ARBA00023027"/>
    </source>
</evidence>
<evidence type="ECO:0000256" key="1">
    <source>
        <dbReference type="ARBA" id="ARBA00023002"/>
    </source>
</evidence>
<dbReference type="GO" id="GO:0019592">
    <property type="term" value="P:mannitol catabolic process"/>
    <property type="evidence" value="ECO:0007669"/>
    <property type="project" value="TreeGrafter"/>
</dbReference>
<dbReference type="PANTHER" id="PTHR30524:SF0">
    <property type="entry name" value="ALTRONATE OXIDOREDUCTASE-RELATED"/>
    <property type="match status" value="1"/>
</dbReference>
<dbReference type="SUPFAM" id="SSF51735">
    <property type="entry name" value="NAD(P)-binding Rossmann-fold domains"/>
    <property type="match status" value="1"/>
</dbReference>
<dbReference type="Gene3D" id="3.40.50.720">
    <property type="entry name" value="NAD(P)-binding Rossmann-like Domain"/>
    <property type="match status" value="1"/>
</dbReference>